<proteinExistence type="predicted"/>
<dbReference type="STRING" id="1283841.A0A084QGH4"/>
<gene>
    <name evidence="3" type="ORF">S40285_07504</name>
</gene>
<dbReference type="Pfam" id="PF01425">
    <property type="entry name" value="Amidase"/>
    <property type="match status" value="1"/>
</dbReference>
<dbReference type="PANTHER" id="PTHR42678">
    <property type="entry name" value="AMIDASE"/>
    <property type="match status" value="1"/>
</dbReference>
<dbReference type="EMBL" id="KL660760">
    <property type="protein sequence ID" value="KFA63059.1"/>
    <property type="molecule type" value="Genomic_DNA"/>
</dbReference>
<dbReference type="HOGENOM" id="CLU_009600_14_2_1"/>
<dbReference type="InterPro" id="IPR036928">
    <property type="entry name" value="AS_sf"/>
</dbReference>
<evidence type="ECO:0000313" key="4">
    <source>
        <dbReference type="Proteomes" id="UP000028524"/>
    </source>
</evidence>
<protein>
    <recommendedName>
        <fullName evidence="2">Amidase domain-containing protein</fullName>
    </recommendedName>
</protein>
<sequence length="552" mass="58391">MRVSARGALLSATCSSLAAASCSLPFDVRESSIDGIHNALLTGLSTCRDIVSSFIARIEEFNPTVNAIISLNPNALDVADDLDARIASGNTTGALFCVPILLKDNFDAFGMPTTGGCRALADLHPCRDAPTVAAFKDAGAVILGKSNLHELALEGISVSSQGGQTINAYDQTRTPGGSSGGTGAAVAASFSVFGTGTDTVNSLRSPASANNLFSFRPTWGLISRAGVIPCGYTQDTVGAIGRSVKDLAVAMTVMASVGYDPADNSTSLIPPELLGKDFSASVHGGTLEGKRLGLVLGFQNFTDTPETTPVNDAMANMISLLQAAGAEVVNVTDSVYNATALIADTDVQQHEFRQLIDEYLGQPNLAGTFPRSFFELYEETEDFLVIPGQYGYIDTAIHGSTTNTTYLTKHRTIRNLVLKLHSTFQELELDALIYPQQKNLVVKLGSPSQSGRNGILAAVTGVPVVVVPAGFSSPTEDAPVGVPIGMEILGLPWTEDKLLNIARHVSELAPMRRMPPFAKRSVEVTQRYESVPVITPNTDNISPNYPLGRIRA</sequence>
<evidence type="ECO:0000259" key="2">
    <source>
        <dbReference type="Pfam" id="PF01425"/>
    </source>
</evidence>
<dbReference type="Gene3D" id="3.90.1300.10">
    <property type="entry name" value="Amidase signature (AS) domain"/>
    <property type="match status" value="1"/>
</dbReference>
<evidence type="ECO:0000256" key="1">
    <source>
        <dbReference type="SAM" id="SignalP"/>
    </source>
</evidence>
<dbReference type="PROSITE" id="PS51257">
    <property type="entry name" value="PROKAR_LIPOPROTEIN"/>
    <property type="match status" value="1"/>
</dbReference>
<organism evidence="3 4">
    <name type="scientific">Stachybotrys chlorohalonatus (strain IBT 40285)</name>
    <dbReference type="NCBI Taxonomy" id="1283841"/>
    <lineage>
        <taxon>Eukaryota</taxon>
        <taxon>Fungi</taxon>
        <taxon>Dikarya</taxon>
        <taxon>Ascomycota</taxon>
        <taxon>Pezizomycotina</taxon>
        <taxon>Sordariomycetes</taxon>
        <taxon>Hypocreomycetidae</taxon>
        <taxon>Hypocreales</taxon>
        <taxon>Stachybotryaceae</taxon>
        <taxon>Stachybotrys</taxon>
    </lineage>
</organism>
<dbReference type="OMA" id="CGGDTMN"/>
<dbReference type="InterPro" id="IPR023631">
    <property type="entry name" value="Amidase_dom"/>
</dbReference>
<dbReference type="OrthoDB" id="566138at2759"/>
<dbReference type="AlphaFoldDB" id="A0A084QGH4"/>
<feature type="signal peptide" evidence="1">
    <location>
        <begin position="1"/>
        <end position="20"/>
    </location>
</feature>
<dbReference type="PANTHER" id="PTHR42678:SF5">
    <property type="entry name" value="GLUTAMYL-TRNA(GLN) AMIDOTRANSFERASE SUBUNIT A"/>
    <property type="match status" value="1"/>
</dbReference>
<name>A0A084QGH4_STAC4</name>
<accession>A0A084QGH4</accession>
<keyword evidence="1" id="KW-0732">Signal</keyword>
<evidence type="ECO:0000313" key="3">
    <source>
        <dbReference type="EMBL" id="KFA63059.1"/>
    </source>
</evidence>
<dbReference type="InParanoid" id="A0A084QGH4"/>
<dbReference type="SUPFAM" id="SSF75304">
    <property type="entry name" value="Amidase signature (AS) enzymes"/>
    <property type="match status" value="1"/>
</dbReference>
<dbReference type="Proteomes" id="UP000028524">
    <property type="component" value="Unassembled WGS sequence"/>
</dbReference>
<keyword evidence="4" id="KW-1185">Reference proteome</keyword>
<reference evidence="3 4" key="1">
    <citation type="journal article" date="2014" name="BMC Genomics">
        <title>Comparative genome sequencing reveals chemotype-specific gene clusters in the toxigenic black mold Stachybotrys.</title>
        <authorList>
            <person name="Semeiks J."/>
            <person name="Borek D."/>
            <person name="Otwinowski Z."/>
            <person name="Grishin N.V."/>
        </authorList>
    </citation>
    <scope>NUCLEOTIDE SEQUENCE [LARGE SCALE GENOMIC DNA]</scope>
    <source>
        <strain evidence="3 4">IBT 40285</strain>
    </source>
</reference>
<feature type="domain" description="Amidase" evidence="2">
    <location>
        <begin position="49"/>
        <end position="499"/>
    </location>
</feature>
<feature type="chain" id="PRO_5001779417" description="Amidase domain-containing protein" evidence="1">
    <location>
        <begin position="21"/>
        <end position="552"/>
    </location>
</feature>